<dbReference type="STRING" id="46835.A0A504YZQ8"/>
<dbReference type="PANTHER" id="PTHR21525">
    <property type="entry name" value="MOTILE SPERM PROTEIN"/>
    <property type="match status" value="1"/>
</dbReference>
<dbReference type="OrthoDB" id="5870415at2759"/>
<proteinExistence type="predicted"/>
<comment type="caution">
    <text evidence="1">The sequence shown here is derived from an EMBL/GenBank/DDBJ whole genome shotgun (WGS) entry which is preliminary data.</text>
</comment>
<protein>
    <submittedName>
        <fullName evidence="1">Uncharacterized protein</fullName>
    </submittedName>
</protein>
<evidence type="ECO:0000313" key="1">
    <source>
        <dbReference type="EMBL" id="TPP66973.1"/>
    </source>
</evidence>
<evidence type="ECO:0000313" key="2">
    <source>
        <dbReference type="Proteomes" id="UP000316759"/>
    </source>
</evidence>
<dbReference type="EMBL" id="SUNJ01001219">
    <property type="protein sequence ID" value="TPP66973.1"/>
    <property type="molecule type" value="Genomic_DNA"/>
</dbReference>
<reference evidence="1 2" key="1">
    <citation type="submission" date="2019-04" db="EMBL/GenBank/DDBJ databases">
        <title>Annotation for the trematode Fasciola gigantica.</title>
        <authorList>
            <person name="Choi Y.-J."/>
        </authorList>
    </citation>
    <scope>NUCLEOTIDE SEQUENCE [LARGE SCALE GENOMIC DNA]</scope>
    <source>
        <strain evidence="1">Uganda_cow_1</strain>
    </source>
</reference>
<gene>
    <name evidence="1" type="ORF">FGIG_07879</name>
</gene>
<organism evidence="1 2">
    <name type="scientific">Fasciola gigantica</name>
    <name type="common">Giant liver fluke</name>
    <dbReference type="NCBI Taxonomy" id="46835"/>
    <lineage>
        <taxon>Eukaryota</taxon>
        <taxon>Metazoa</taxon>
        <taxon>Spiralia</taxon>
        <taxon>Lophotrochozoa</taxon>
        <taxon>Platyhelminthes</taxon>
        <taxon>Trematoda</taxon>
        <taxon>Digenea</taxon>
        <taxon>Plagiorchiida</taxon>
        <taxon>Echinostomata</taxon>
        <taxon>Echinostomatoidea</taxon>
        <taxon>Fasciolidae</taxon>
        <taxon>Fasciola</taxon>
    </lineage>
</organism>
<name>A0A504YZQ8_FASGI</name>
<dbReference type="AlphaFoldDB" id="A0A504YZQ8"/>
<sequence length="195" mass="20170">MILIEKATNKWLARIDKGHIGYPQNHISVNPGITGLTGKTKIDLPPGGLTVGKNIGKAAKTLNKVNKVLTPISYALDAASLGISVVHDVKCGTSRNTVTTAVGIAAGFGGAYCGATLGATLGTFICPGIGTIAGSVLGSFIGGFGGSAGSEALTDAIGDGAEWDIKIRRCSSCGRRFKIRRYRAEEDRETCEGCR</sequence>
<keyword evidence="2" id="KW-1185">Reference proteome</keyword>
<dbReference type="Proteomes" id="UP000316759">
    <property type="component" value="Unassembled WGS sequence"/>
</dbReference>
<accession>A0A504YZQ8</accession>
<dbReference type="PANTHER" id="PTHR21525:SF2">
    <property type="entry name" value="PROTEIN CBG12274"/>
    <property type="match status" value="1"/>
</dbReference>